<dbReference type="PANTHER" id="PTHR11702:SF31">
    <property type="entry name" value="MITOCHONDRIAL RIBOSOME-ASSOCIATED GTPASE 2"/>
    <property type="match status" value="1"/>
</dbReference>
<keyword evidence="2 8" id="KW-0963">Cytoplasm</keyword>
<feature type="binding site" evidence="8">
    <location>
        <begin position="313"/>
        <end position="315"/>
    </location>
    <ligand>
        <name>GTP</name>
        <dbReference type="ChEBI" id="CHEBI:37565"/>
    </ligand>
</feature>
<keyword evidence="7 8" id="KW-0342">GTP-binding</keyword>
<dbReference type="EMBL" id="DS995299">
    <property type="protein sequence ID" value="EDZ64942.1"/>
    <property type="molecule type" value="Genomic_DNA"/>
</dbReference>
<name>B6BUX5_9PROT</name>
<dbReference type="InterPro" id="IPR045086">
    <property type="entry name" value="OBG_GTPase"/>
</dbReference>
<evidence type="ECO:0000313" key="11">
    <source>
        <dbReference type="EMBL" id="EDZ64942.1"/>
    </source>
</evidence>
<dbReference type="GO" id="GO:0000287">
    <property type="term" value="F:magnesium ion binding"/>
    <property type="evidence" value="ECO:0007669"/>
    <property type="project" value="InterPro"/>
</dbReference>
<dbReference type="InterPro" id="IPR006074">
    <property type="entry name" value="GTP1-OBG_CS"/>
</dbReference>
<dbReference type="Gene3D" id="2.70.210.12">
    <property type="entry name" value="GTP1/OBG domain"/>
    <property type="match status" value="1"/>
</dbReference>
<dbReference type="HAMAP" id="MF_01454">
    <property type="entry name" value="GTPase_Obg"/>
    <property type="match status" value="1"/>
</dbReference>
<dbReference type="PRINTS" id="PR00326">
    <property type="entry name" value="GTP1OBG"/>
</dbReference>
<dbReference type="NCBIfam" id="NF008955">
    <property type="entry name" value="PRK12297.1"/>
    <property type="match status" value="1"/>
</dbReference>
<dbReference type="GO" id="GO:0042254">
    <property type="term" value="P:ribosome biogenesis"/>
    <property type="evidence" value="ECO:0007669"/>
    <property type="project" value="UniProtKB-UniRule"/>
</dbReference>
<feature type="binding site" evidence="8">
    <location>
        <begin position="284"/>
        <end position="287"/>
    </location>
    <ligand>
        <name>GTP</name>
        <dbReference type="ChEBI" id="CHEBI:37565"/>
    </ligand>
</feature>
<dbReference type="GO" id="GO:0005525">
    <property type="term" value="F:GTP binding"/>
    <property type="evidence" value="ECO:0007669"/>
    <property type="project" value="UniProtKB-UniRule"/>
</dbReference>
<feature type="binding site" evidence="8">
    <location>
        <position position="173"/>
    </location>
    <ligand>
        <name>Mg(2+)</name>
        <dbReference type="ChEBI" id="CHEBI:18420"/>
    </ligand>
</feature>
<feature type="binding site" evidence="8">
    <location>
        <begin position="191"/>
        <end position="195"/>
    </location>
    <ligand>
        <name>GTP</name>
        <dbReference type="ChEBI" id="CHEBI:37565"/>
    </ligand>
</feature>
<keyword evidence="12" id="KW-1185">Reference proteome</keyword>
<dbReference type="GO" id="GO:0043022">
    <property type="term" value="F:ribosome binding"/>
    <property type="evidence" value="ECO:0007669"/>
    <property type="project" value="UniProtKB-ARBA"/>
</dbReference>
<dbReference type="STRING" id="314607.KB13_1074"/>
<dbReference type="InterPro" id="IPR006073">
    <property type="entry name" value="GTP-bd"/>
</dbReference>
<evidence type="ECO:0000256" key="3">
    <source>
        <dbReference type="ARBA" id="ARBA00022723"/>
    </source>
</evidence>
<dbReference type="CDD" id="cd01898">
    <property type="entry name" value="Obg"/>
    <property type="match status" value="1"/>
</dbReference>
<evidence type="ECO:0000259" key="9">
    <source>
        <dbReference type="PROSITE" id="PS51710"/>
    </source>
</evidence>
<evidence type="ECO:0000259" key="10">
    <source>
        <dbReference type="PROSITE" id="PS51883"/>
    </source>
</evidence>
<gene>
    <name evidence="8" type="primary">obg</name>
    <name evidence="11" type="ORF">KB13_1074</name>
</gene>
<accession>B6BUX5</accession>
<keyword evidence="3 8" id="KW-0479">Metal-binding</keyword>
<evidence type="ECO:0000256" key="1">
    <source>
        <dbReference type="ARBA" id="ARBA00007699"/>
    </source>
</evidence>
<comment type="subcellular location">
    <subcellularLocation>
        <location evidence="8">Cytoplasm</location>
    </subcellularLocation>
</comment>
<dbReference type="Gene3D" id="3.40.50.300">
    <property type="entry name" value="P-loop containing nucleotide triphosphate hydrolases"/>
    <property type="match status" value="1"/>
</dbReference>
<dbReference type="NCBIfam" id="NF008956">
    <property type="entry name" value="PRK12299.1"/>
    <property type="match status" value="1"/>
</dbReference>
<dbReference type="InterPro" id="IPR031167">
    <property type="entry name" value="G_OBG"/>
</dbReference>
<comment type="cofactor">
    <cofactor evidence="8">
        <name>Mg(2+)</name>
        <dbReference type="ChEBI" id="CHEBI:18420"/>
    </cofactor>
</comment>
<comment type="function">
    <text evidence="8">An essential GTPase which binds GTP, GDP and possibly (p)ppGpp with moderate affinity, with high nucleotide exchange rates and a fairly low GTP hydrolysis rate. Plays a role in control of the cell cycle, stress response, ribosome biogenesis and in those bacteria that undergo differentiation, in morphogenesis control.</text>
</comment>
<dbReference type="PROSITE" id="PS00905">
    <property type="entry name" value="GTP1_OBG"/>
    <property type="match status" value="1"/>
</dbReference>
<dbReference type="SUPFAM" id="SSF82051">
    <property type="entry name" value="Obg GTP-binding protein N-terminal domain"/>
    <property type="match status" value="1"/>
</dbReference>
<dbReference type="EC" id="3.6.5.-" evidence="8"/>
<dbReference type="eggNOG" id="COG0536">
    <property type="taxonomic scope" value="Bacteria"/>
</dbReference>
<dbReference type="Proteomes" id="UP000004188">
    <property type="component" value="Unassembled WGS sequence"/>
</dbReference>
<dbReference type="NCBIfam" id="TIGR02729">
    <property type="entry name" value="Obg_CgtA"/>
    <property type="match status" value="1"/>
</dbReference>
<dbReference type="GO" id="GO:0003924">
    <property type="term" value="F:GTPase activity"/>
    <property type="evidence" value="ECO:0007669"/>
    <property type="project" value="UniProtKB-UniRule"/>
</dbReference>
<dbReference type="PROSITE" id="PS51883">
    <property type="entry name" value="OBG"/>
    <property type="match status" value="1"/>
</dbReference>
<reference evidence="12" key="1">
    <citation type="journal article" date="2012" name="Stand. Genomic Sci.">
        <title>Genome sequence of strain HIMB624, a cultured representative from the OM43 clade of marine Betaproteobacteria.</title>
        <authorList>
            <person name="Huggett M.J."/>
            <person name="Hayakawa D.H."/>
            <person name="Rappe M.S."/>
        </authorList>
    </citation>
    <scope>NUCLEOTIDE SEQUENCE [LARGE SCALE GENOMIC DNA]</scope>
    <source>
        <strain evidence="12">KB13</strain>
    </source>
</reference>
<dbReference type="InterPro" id="IPR014100">
    <property type="entry name" value="GTP-bd_Obg/CgtA"/>
</dbReference>
<sequence length="336" mass="36761">MKFIDEVLIKVFAGDGGNGIASFRREKFEPMGGPSGGDGGRGGSVFFQADENLNTLIDFRFKKEHRAQRGENGRSSDQYGAAGEDLVLKVPVGTVIKDSFSENIFGDLTQHGQKILVAKGGKGGLGNIHFKSSINRAPRQFTHGEPGEEFELFLELKLIADIGLVGLPNAGKSSFIRKVSAATPKVADYPFTTLQPNLGVVKFDFDKSFVIADVPGLIEGASDGVGLGDKFLKHLTRTRLLLHLIDGLSNISGSDPIDDAQTIIGELKKYEETLFNKPRWIVLNKIDLNYDADALKKQIKVKIGWNDKIFVISSLTGQGCKELIKEIAYFLENEDQ</sequence>
<dbReference type="InterPro" id="IPR027417">
    <property type="entry name" value="P-loop_NTPase"/>
</dbReference>
<comment type="similarity">
    <text evidence="1 8">Belongs to the TRAFAC class OBG-HflX-like GTPase superfamily. OBG GTPase family.</text>
</comment>
<evidence type="ECO:0000256" key="2">
    <source>
        <dbReference type="ARBA" id="ARBA00022490"/>
    </source>
</evidence>
<feature type="binding site" evidence="8">
    <location>
        <position position="193"/>
    </location>
    <ligand>
        <name>Mg(2+)</name>
        <dbReference type="ChEBI" id="CHEBI:18420"/>
    </ligand>
</feature>
<dbReference type="PIRSF" id="PIRSF002401">
    <property type="entry name" value="GTP_bd_Obg/CgtA"/>
    <property type="match status" value="1"/>
</dbReference>
<protein>
    <recommendedName>
        <fullName evidence="8">GTPase Obg</fullName>
        <ecNumber evidence="8">3.6.5.-</ecNumber>
    </recommendedName>
    <alternativeName>
        <fullName evidence="8">GTP-binding protein Obg</fullName>
    </alternativeName>
</protein>
<dbReference type="PROSITE" id="PS51710">
    <property type="entry name" value="G_OBG"/>
    <property type="match status" value="1"/>
</dbReference>
<proteinExistence type="inferred from homology"/>
<organism evidence="11 12">
    <name type="scientific">beta proteobacterium KB13</name>
    <dbReference type="NCBI Taxonomy" id="314607"/>
    <lineage>
        <taxon>Bacteria</taxon>
        <taxon>Pseudomonadati</taxon>
        <taxon>Pseudomonadota</taxon>
        <taxon>Betaproteobacteria</taxon>
        <taxon>Nitrosomonadales</taxon>
        <taxon>OM43 clade</taxon>
    </lineage>
</organism>
<dbReference type="FunFam" id="2.70.210.12:FF:000001">
    <property type="entry name" value="GTPase Obg"/>
    <property type="match status" value="1"/>
</dbReference>
<feature type="domain" description="OBG-type G" evidence="9">
    <location>
        <begin position="160"/>
        <end position="332"/>
    </location>
</feature>
<dbReference type="Pfam" id="PF01926">
    <property type="entry name" value="MMR_HSR1"/>
    <property type="match status" value="1"/>
</dbReference>
<dbReference type="InterPro" id="IPR036726">
    <property type="entry name" value="GTP1_OBG_dom_sf"/>
</dbReference>
<dbReference type="InterPro" id="IPR006169">
    <property type="entry name" value="GTP1_OBG_dom"/>
</dbReference>
<dbReference type="SUPFAM" id="SSF52540">
    <property type="entry name" value="P-loop containing nucleoside triphosphate hydrolases"/>
    <property type="match status" value="1"/>
</dbReference>
<evidence type="ECO:0000256" key="7">
    <source>
        <dbReference type="ARBA" id="ARBA00023134"/>
    </source>
</evidence>
<dbReference type="HOGENOM" id="CLU_011747_2_0_4"/>
<evidence type="ECO:0000313" key="12">
    <source>
        <dbReference type="Proteomes" id="UP000004188"/>
    </source>
</evidence>
<keyword evidence="4 8" id="KW-0547">Nucleotide-binding</keyword>
<keyword evidence="5 8" id="KW-0378">Hydrolase</keyword>
<evidence type="ECO:0000256" key="5">
    <source>
        <dbReference type="ARBA" id="ARBA00022801"/>
    </source>
</evidence>
<keyword evidence="6 8" id="KW-0460">Magnesium</keyword>
<feature type="domain" description="Obg" evidence="10">
    <location>
        <begin position="1"/>
        <end position="159"/>
    </location>
</feature>
<dbReference type="AlphaFoldDB" id="B6BUX5"/>
<evidence type="ECO:0000256" key="8">
    <source>
        <dbReference type="HAMAP-Rule" id="MF_01454"/>
    </source>
</evidence>
<dbReference type="Pfam" id="PF01018">
    <property type="entry name" value="GTP1_OBG"/>
    <property type="match status" value="1"/>
</dbReference>
<dbReference type="GO" id="GO:0005737">
    <property type="term" value="C:cytoplasm"/>
    <property type="evidence" value="ECO:0007669"/>
    <property type="project" value="UniProtKB-SubCell"/>
</dbReference>
<comment type="subunit">
    <text evidence="8">Monomer.</text>
</comment>
<dbReference type="PANTHER" id="PTHR11702">
    <property type="entry name" value="DEVELOPMENTALLY REGULATED GTP-BINDING PROTEIN-RELATED"/>
    <property type="match status" value="1"/>
</dbReference>
<evidence type="ECO:0000256" key="4">
    <source>
        <dbReference type="ARBA" id="ARBA00022741"/>
    </source>
</evidence>
<evidence type="ECO:0000256" key="6">
    <source>
        <dbReference type="ARBA" id="ARBA00022842"/>
    </source>
</evidence>
<feature type="binding site" evidence="8">
    <location>
        <begin position="213"/>
        <end position="216"/>
    </location>
    <ligand>
        <name>GTP</name>
        <dbReference type="ChEBI" id="CHEBI:37565"/>
    </ligand>
</feature>
<feature type="binding site" evidence="8">
    <location>
        <begin position="166"/>
        <end position="173"/>
    </location>
    <ligand>
        <name>GTP</name>
        <dbReference type="ChEBI" id="CHEBI:37565"/>
    </ligand>
</feature>